<dbReference type="GO" id="GO:0016787">
    <property type="term" value="F:hydrolase activity"/>
    <property type="evidence" value="ECO:0007669"/>
    <property type="project" value="UniProtKB-KW"/>
</dbReference>
<dbReference type="PANTHER" id="PTHR46623:SF6">
    <property type="entry name" value="ALPHA_BETA-HYDROLASES SUPERFAMILY PROTEIN"/>
    <property type="match status" value="1"/>
</dbReference>
<protein>
    <submittedName>
        <fullName evidence="1">Dienelactone hydrolase</fullName>
    </submittedName>
</protein>
<dbReference type="Gene3D" id="3.40.50.1820">
    <property type="entry name" value="alpha/beta hydrolase"/>
    <property type="match status" value="1"/>
</dbReference>
<reference evidence="1 2" key="1">
    <citation type="submission" date="2019-11" db="EMBL/GenBank/DDBJ databases">
        <authorList>
            <person name="Zheng R.K."/>
            <person name="Sun C.M."/>
        </authorList>
    </citation>
    <scope>NUCLEOTIDE SEQUENCE [LARGE SCALE GENOMIC DNA]</scope>
    <source>
        <strain evidence="1 2">SRB007</strain>
    </source>
</reference>
<name>A0A6I6JEJ0_9BACT</name>
<sequence>MRIMLVTEIWGRTPHVERLAAGLGHAANRVSIIDPYGGYDPAFPSEEAAYDTFIGRCGHAAYAERVSEALAEADSPVCLVGFSAGAGAVWAAVCGDNAGRACGAIGVYGSAIRSMTDLDPKVPIELIFPEIEPHFDVAALVRSLRGKPNVSCRTVPQGHGFMNPLSVNYDEAACEQWAAWIAQRAMMFFKTAE</sequence>
<dbReference type="InterPro" id="IPR029058">
    <property type="entry name" value="AB_hydrolase_fold"/>
</dbReference>
<proteinExistence type="predicted"/>
<gene>
    <name evidence="1" type="ORF">GM415_10635</name>
</gene>
<dbReference type="PANTHER" id="PTHR46623">
    <property type="entry name" value="CARBOXYMETHYLENEBUTENOLIDASE-RELATED"/>
    <property type="match status" value="1"/>
</dbReference>
<dbReference type="EMBL" id="CP046400">
    <property type="protein sequence ID" value="QGY40561.1"/>
    <property type="molecule type" value="Genomic_DNA"/>
</dbReference>
<dbReference type="SUPFAM" id="SSF53474">
    <property type="entry name" value="alpha/beta-Hydrolases"/>
    <property type="match status" value="1"/>
</dbReference>
<evidence type="ECO:0000313" key="2">
    <source>
        <dbReference type="Proteomes" id="UP000428328"/>
    </source>
</evidence>
<dbReference type="RefSeq" id="WP_158947978.1">
    <property type="nucleotide sequence ID" value="NZ_CP046400.1"/>
</dbReference>
<keyword evidence="1" id="KW-0378">Hydrolase</keyword>
<dbReference type="Proteomes" id="UP000428328">
    <property type="component" value="Chromosome"/>
</dbReference>
<dbReference type="KEGG" id="psel:GM415_10635"/>
<accession>A0A6I6JEJ0</accession>
<organism evidence="1 2">
    <name type="scientific">Pseudodesulfovibrio cashew</name>
    <dbReference type="NCBI Taxonomy" id="2678688"/>
    <lineage>
        <taxon>Bacteria</taxon>
        <taxon>Pseudomonadati</taxon>
        <taxon>Thermodesulfobacteriota</taxon>
        <taxon>Desulfovibrionia</taxon>
        <taxon>Desulfovibrionales</taxon>
        <taxon>Desulfovibrionaceae</taxon>
    </lineage>
</organism>
<dbReference type="InterPro" id="IPR051049">
    <property type="entry name" value="Dienelactone_hydrolase-like"/>
</dbReference>
<keyword evidence="2" id="KW-1185">Reference proteome</keyword>
<dbReference type="AlphaFoldDB" id="A0A6I6JEJ0"/>
<evidence type="ECO:0000313" key="1">
    <source>
        <dbReference type="EMBL" id="QGY40561.1"/>
    </source>
</evidence>